<feature type="region of interest" description="Disordered" evidence="8">
    <location>
        <begin position="68"/>
        <end position="108"/>
    </location>
</feature>
<keyword evidence="2" id="KW-0812">Transmembrane</keyword>
<feature type="signal peptide" evidence="9">
    <location>
        <begin position="1"/>
        <end position="19"/>
    </location>
</feature>
<evidence type="ECO:0000259" key="10">
    <source>
        <dbReference type="PROSITE" id="PS50041"/>
    </source>
</evidence>
<dbReference type="SUPFAM" id="SSF49854">
    <property type="entry name" value="Spermadhesin, CUB domain"/>
    <property type="match status" value="1"/>
</dbReference>
<organism evidence="11 12">
    <name type="scientific">Batillaria attramentaria</name>
    <dbReference type="NCBI Taxonomy" id="370345"/>
    <lineage>
        <taxon>Eukaryota</taxon>
        <taxon>Metazoa</taxon>
        <taxon>Spiralia</taxon>
        <taxon>Lophotrochozoa</taxon>
        <taxon>Mollusca</taxon>
        <taxon>Gastropoda</taxon>
        <taxon>Caenogastropoda</taxon>
        <taxon>Sorbeoconcha</taxon>
        <taxon>Cerithioidea</taxon>
        <taxon>Batillariidae</taxon>
        <taxon>Batillaria</taxon>
    </lineage>
</organism>
<dbReference type="SMART" id="SM00034">
    <property type="entry name" value="CLECT"/>
    <property type="match status" value="1"/>
</dbReference>
<dbReference type="SUPFAM" id="SSF57424">
    <property type="entry name" value="LDL receptor-like module"/>
    <property type="match status" value="1"/>
</dbReference>
<comment type="caution">
    <text evidence="11">The sequence shown here is derived from an EMBL/GenBank/DDBJ whole genome shotgun (WGS) entry which is preliminary data.</text>
</comment>
<dbReference type="Gene3D" id="2.60.120.290">
    <property type="entry name" value="Spermadhesin, CUB domain"/>
    <property type="match status" value="1"/>
</dbReference>
<dbReference type="InterPro" id="IPR032675">
    <property type="entry name" value="LRR_dom_sf"/>
</dbReference>
<evidence type="ECO:0000313" key="11">
    <source>
        <dbReference type="EMBL" id="KAK7488816.1"/>
    </source>
</evidence>
<dbReference type="Gene3D" id="4.10.400.10">
    <property type="entry name" value="Low-density Lipoprotein Receptor"/>
    <property type="match status" value="1"/>
</dbReference>
<dbReference type="InterPro" id="IPR016186">
    <property type="entry name" value="C-type_lectin-like/link_sf"/>
</dbReference>
<keyword evidence="3" id="KW-0677">Repeat</keyword>
<feature type="chain" id="PRO_5044829981" description="C-type lectin domain-containing protein" evidence="9">
    <location>
        <begin position="20"/>
        <end position="1358"/>
    </location>
</feature>
<dbReference type="CDD" id="cd00037">
    <property type="entry name" value="CLECT"/>
    <property type="match status" value="2"/>
</dbReference>
<evidence type="ECO:0000313" key="12">
    <source>
        <dbReference type="Proteomes" id="UP001519460"/>
    </source>
</evidence>
<dbReference type="Gene3D" id="3.10.100.10">
    <property type="entry name" value="Mannose-Binding Protein A, subunit A"/>
    <property type="match status" value="2"/>
</dbReference>
<feature type="domain" description="C-type lectin" evidence="10">
    <location>
        <begin position="423"/>
        <end position="549"/>
    </location>
</feature>
<protein>
    <recommendedName>
        <fullName evidence="10">C-type lectin domain-containing protein</fullName>
    </recommendedName>
</protein>
<dbReference type="PANTHER" id="PTHR24270:SF61">
    <property type="entry name" value="EGF-LIKE DOMAIN-CONTAINING PROTEIN"/>
    <property type="match status" value="1"/>
</dbReference>
<evidence type="ECO:0000256" key="4">
    <source>
        <dbReference type="ARBA" id="ARBA00022989"/>
    </source>
</evidence>
<keyword evidence="9" id="KW-0732">Signal</keyword>
<dbReference type="SUPFAM" id="SSF52058">
    <property type="entry name" value="L domain-like"/>
    <property type="match status" value="1"/>
</dbReference>
<dbReference type="CDD" id="cd00112">
    <property type="entry name" value="LDLa"/>
    <property type="match status" value="1"/>
</dbReference>
<keyword evidence="4" id="KW-1133">Transmembrane helix</keyword>
<evidence type="ECO:0000256" key="6">
    <source>
        <dbReference type="ARBA" id="ARBA00023157"/>
    </source>
</evidence>
<gene>
    <name evidence="11" type="ORF">BaRGS_00019951</name>
</gene>
<dbReference type="Pfam" id="PF00057">
    <property type="entry name" value="Ldl_recept_a"/>
    <property type="match status" value="1"/>
</dbReference>
<dbReference type="Proteomes" id="UP001519460">
    <property type="component" value="Unassembled WGS sequence"/>
</dbReference>
<keyword evidence="5" id="KW-0472">Membrane</keyword>
<evidence type="ECO:0000256" key="3">
    <source>
        <dbReference type="ARBA" id="ARBA00022737"/>
    </source>
</evidence>
<dbReference type="PROSITE" id="PS50068">
    <property type="entry name" value="LDLRA_2"/>
    <property type="match status" value="1"/>
</dbReference>
<accession>A0ABD0KNL8</accession>
<dbReference type="EMBL" id="JACVVK020000146">
    <property type="protein sequence ID" value="KAK7488816.1"/>
    <property type="molecule type" value="Genomic_DNA"/>
</dbReference>
<dbReference type="InterPro" id="IPR035914">
    <property type="entry name" value="Sperma_CUB_dom_sf"/>
</dbReference>
<evidence type="ECO:0000256" key="9">
    <source>
        <dbReference type="SAM" id="SignalP"/>
    </source>
</evidence>
<evidence type="ECO:0000256" key="8">
    <source>
        <dbReference type="SAM" id="MobiDB-lite"/>
    </source>
</evidence>
<dbReference type="PANTHER" id="PTHR24270">
    <property type="entry name" value="LOW-DENSITY LIPOPROTEIN RECEPTOR-RELATED"/>
    <property type="match status" value="1"/>
</dbReference>
<dbReference type="InterPro" id="IPR001304">
    <property type="entry name" value="C-type_lectin-like"/>
</dbReference>
<dbReference type="PROSITE" id="PS50041">
    <property type="entry name" value="C_TYPE_LECTIN_2"/>
    <property type="match status" value="1"/>
</dbReference>
<evidence type="ECO:0000256" key="5">
    <source>
        <dbReference type="ARBA" id="ARBA00023136"/>
    </source>
</evidence>
<proteinExistence type="predicted"/>
<sequence>MKYLILVLVVVVIALHSRSLPSKATHSPAIQRNMSNMDVSLDNASQPVLGSDGQEHKTLQTLLLSPKTISPLTTNKPPDKVQHASSITTTTQNEKERDQAPTMGQESVHKSLNLSSENLTNCIVEDGHLYFASTEGLLTLILKTRPPLAAHEHACHVTVTAPVDHVFYTEIMFFDIVALIVFDEGANPPRKLFDTTNMSKFDGPPESVANKVTFQYKLSDGLNIPIHMQLSFVAVPSSEEPHLEVIMNRTAPLAGYIQIPGFDGTSHHPLRMDSWARVDVPQGHVVMLSFSHIDMDDEEMCTHHTCNTAQLYQISNLTKHQVWNRHYLKSFPPTVLTAHAVEVHTYTDSIYRHATGFRLMFSLHNRSETPRKLPYDKWNCSVPYWADFKQHFPCNLVPDCDGGEDEVDCPYATRMCGPGYVTAGGSCFLYVSIPPDVSMSWNDASNECQRRGLQLASLNTPAKWDDVTRLLEMRREFYSSGKPQEIYIGLRSVHPSVPIMYQSTYQWTDGTIAYYIQQNVLSSDIPPECARLDLWSHPYELYFKLRPCHQPQLNLREYAPSRTPSRLQPKDAFISSNQPTDCDVFSFMFFPPNGLSETLGSSCNFLCEKKTSNGRRNIRLPIPETRLTTETFVTCPKNHTTHNFLACDVKSDCWGNGYGPSYTCDSQMTPLPPSLTCASGMEFVPYTLVCDHRPDCGDGSDEEFCVFPPCDRLLGQCVLTDSWCDGVEHCVNGADEQHMFSKVVTLNLSGTGVDRVLGVGLQSMPQLRVLDLRGCPMTVIPRTLFHGLDKLHMVYADHFTICCQDVLPPGFNSRQFLKAVTTQFGVTIWLNFFLFSLVGIGQLFIQRLERMRRERYQRMQKNIMARIQNKHIACGGGSNNLNFTSEEALILCKRWLKSGVLSAAKRQLQSPSYRRHVQPPFVHRQVQPALYRRQVQPPFYRRQVQPPFYRRQVQPPFYRRQVQPPFYRRQVQPPLYRRQVQPSLYRRQVHPPFYRRQVQPPFYRRQVQPPFYRRQVQPPFYRRQVQPPFYRRQVQPPLYRRQVQPPFYRRQVQPPLYRRQVQPPSYRCQLRAKKKLQEAIRHTGTVLLTGIQTSVTHQGAGVQTVLVTIFEYVETSERLYMCQMCETTPASGLYSLTSRVHFHVYEYSHVVAPFWVRINVTVVPESERPQLEVIFVSPTYEGTTEDHIVWDAGRYDSPAPRVLNTSVLHVHFTSEVQKYGTTGFRLHFSFHNHSFLPQQMTDGRWNCSVPHWTDFQQHFPCNLVSDCDGGQDEAACPYSSTHCGQGRLTAGGKCFLYVTSQRFITWEEAANECLRRDGHLASLNTPEEWRDVISLLKLPHPYYVYIGLHSSSMGLPRM</sequence>
<feature type="disulfide bond" evidence="7">
    <location>
        <begin position="690"/>
        <end position="705"/>
    </location>
</feature>
<feature type="compositionally biased region" description="Polar residues" evidence="8">
    <location>
        <begin position="83"/>
        <end position="92"/>
    </location>
</feature>
<reference evidence="11 12" key="1">
    <citation type="journal article" date="2023" name="Sci. Data">
        <title>Genome assembly of the Korean intertidal mud-creeper Batillaria attramentaria.</title>
        <authorList>
            <person name="Patra A.K."/>
            <person name="Ho P.T."/>
            <person name="Jun S."/>
            <person name="Lee S.J."/>
            <person name="Kim Y."/>
            <person name="Won Y.J."/>
        </authorList>
    </citation>
    <scope>NUCLEOTIDE SEQUENCE [LARGE SCALE GENOMIC DNA]</scope>
    <source>
        <strain evidence="11">Wonlab-2016</strain>
    </source>
</reference>
<comment type="subcellular location">
    <subcellularLocation>
        <location evidence="1">Membrane</location>
        <topology evidence="1">Single-pass membrane protein</topology>
    </subcellularLocation>
</comment>
<dbReference type="InterPro" id="IPR036055">
    <property type="entry name" value="LDL_receptor-like_sf"/>
</dbReference>
<name>A0ABD0KNL8_9CAEN</name>
<dbReference type="GO" id="GO:0016020">
    <property type="term" value="C:membrane"/>
    <property type="evidence" value="ECO:0007669"/>
    <property type="project" value="UniProtKB-SubCell"/>
</dbReference>
<dbReference type="SUPFAM" id="SSF56436">
    <property type="entry name" value="C-type lectin-like"/>
    <property type="match status" value="2"/>
</dbReference>
<comment type="caution">
    <text evidence="7">Lacks conserved residue(s) required for the propagation of feature annotation.</text>
</comment>
<keyword evidence="6 7" id="KW-1015">Disulfide bond</keyword>
<evidence type="ECO:0000256" key="7">
    <source>
        <dbReference type="PROSITE-ProRule" id="PRU00124"/>
    </source>
</evidence>
<dbReference type="PRINTS" id="PR00261">
    <property type="entry name" value="LDLRECEPTOR"/>
</dbReference>
<keyword evidence="12" id="KW-1185">Reference proteome</keyword>
<dbReference type="Gene3D" id="3.80.10.10">
    <property type="entry name" value="Ribonuclease Inhibitor"/>
    <property type="match status" value="1"/>
</dbReference>
<evidence type="ECO:0000256" key="1">
    <source>
        <dbReference type="ARBA" id="ARBA00004167"/>
    </source>
</evidence>
<dbReference type="InterPro" id="IPR016187">
    <property type="entry name" value="CTDL_fold"/>
</dbReference>
<dbReference type="SMART" id="SM00192">
    <property type="entry name" value="LDLa"/>
    <property type="match status" value="3"/>
</dbReference>
<dbReference type="InterPro" id="IPR002172">
    <property type="entry name" value="LDrepeatLR_classA_rpt"/>
</dbReference>
<evidence type="ECO:0000256" key="2">
    <source>
        <dbReference type="ARBA" id="ARBA00022692"/>
    </source>
</evidence>
<dbReference type="InterPro" id="IPR050685">
    <property type="entry name" value="LDLR"/>
</dbReference>
<dbReference type="GO" id="GO:0016192">
    <property type="term" value="P:vesicle-mediated transport"/>
    <property type="evidence" value="ECO:0007669"/>
    <property type="project" value="UniProtKB-ARBA"/>
</dbReference>